<dbReference type="STRING" id="1123071.SAMN02745181_0849"/>
<protein>
    <recommendedName>
        <fullName evidence="3">Lipoprotein</fullName>
    </recommendedName>
</protein>
<evidence type="ECO:0000313" key="1">
    <source>
        <dbReference type="EMBL" id="SHI77370.1"/>
    </source>
</evidence>
<dbReference type="InParanoid" id="A0A1M6DW72"/>
<dbReference type="EMBL" id="FQYR01000002">
    <property type="protein sequence ID" value="SHI77370.1"/>
    <property type="molecule type" value="Genomic_DNA"/>
</dbReference>
<evidence type="ECO:0000313" key="2">
    <source>
        <dbReference type="Proteomes" id="UP000184510"/>
    </source>
</evidence>
<accession>A0A1M6DW72</accession>
<dbReference type="AlphaFoldDB" id="A0A1M6DW72"/>
<gene>
    <name evidence="1" type="ORF">SAMN02745181_0849</name>
</gene>
<reference evidence="1 2" key="1">
    <citation type="submission" date="2016-11" db="EMBL/GenBank/DDBJ databases">
        <authorList>
            <person name="Jaros S."/>
            <person name="Januszkiewicz K."/>
            <person name="Wedrychowicz H."/>
        </authorList>
    </citation>
    <scope>NUCLEOTIDE SEQUENCE [LARGE SCALE GENOMIC DNA]</scope>
    <source>
        <strain evidence="1 2">DSM 18772</strain>
    </source>
</reference>
<dbReference type="Proteomes" id="UP000184510">
    <property type="component" value="Unassembled WGS sequence"/>
</dbReference>
<organism evidence="1 2">
    <name type="scientific">Rubritalea squalenifaciens DSM 18772</name>
    <dbReference type="NCBI Taxonomy" id="1123071"/>
    <lineage>
        <taxon>Bacteria</taxon>
        <taxon>Pseudomonadati</taxon>
        <taxon>Verrucomicrobiota</taxon>
        <taxon>Verrucomicrobiia</taxon>
        <taxon>Verrucomicrobiales</taxon>
        <taxon>Rubritaleaceae</taxon>
        <taxon>Rubritalea</taxon>
    </lineage>
</organism>
<keyword evidence="2" id="KW-1185">Reference proteome</keyword>
<evidence type="ECO:0008006" key="3">
    <source>
        <dbReference type="Google" id="ProtNLM"/>
    </source>
</evidence>
<name>A0A1M6DW72_9BACT</name>
<proteinExistence type="predicted"/>
<sequence length="162" mass="18119">MSPQGFFLPAVIVLPCALHGDKLRAMVKNFALAVLCLFMPLALQADDLSLDLTCKIPEAKKSLKDVTVVARLYEFDPLLADVAATEVDKVVISGMDIRAGKTLEFSLPLHAERAERRSYYVTVFIHPDAEMKERLYFINGFQKVFEGKDEESLKVELKAVSK</sequence>